<feature type="transmembrane region" description="Helical" evidence="9">
    <location>
        <begin position="234"/>
        <end position="252"/>
    </location>
</feature>
<evidence type="ECO:0000256" key="7">
    <source>
        <dbReference type="ARBA" id="ARBA00023065"/>
    </source>
</evidence>
<dbReference type="PANTHER" id="PTHR32024">
    <property type="entry name" value="TRK SYSTEM POTASSIUM UPTAKE PROTEIN TRKG-RELATED"/>
    <property type="match status" value="1"/>
</dbReference>
<evidence type="ECO:0000256" key="8">
    <source>
        <dbReference type="ARBA" id="ARBA00023136"/>
    </source>
</evidence>
<keyword evidence="11" id="KW-1185">Reference proteome</keyword>
<reference evidence="10 11" key="1">
    <citation type="submission" date="2016-10" db="EMBL/GenBank/DDBJ databases">
        <authorList>
            <person name="de Groot N.N."/>
        </authorList>
    </citation>
    <scope>NUCLEOTIDE SEQUENCE [LARGE SCALE GENOMIC DNA]</scope>
    <source>
        <strain evidence="10 11">CGMCC 1.9157</strain>
    </source>
</reference>
<organism evidence="10 11">
    <name type="scientific">Cohaesibacter marisflavi</name>
    <dbReference type="NCBI Taxonomy" id="655353"/>
    <lineage>
        <taxon>Bacteria</taxon>
        <taxon>Pseudomonadati</taxon>
        <taxon>Pseudomonadota</taxon>
        <taxon>Alphaproteobacteria</taxon>
        <taxon>Hyphomicrobiales</taxon>
        <taxon>Cohaesibacteraceae</taxon>
    </lineage>
</organism>
<feature type="transmembrane region" description="Helical" evidence="9">
    <location>
        <begin position="130"/>
        <end position="155"/>
    </location>
</feature>
<evidence type="ECO:0000256" key="2">
    <source>
        <dbReference type="ARBA" id="ARBA00009137"/>
    </source>
</evidence>
<feature type="transmembrane region" description="Helical" evidence="9">
    <location>
        <begin position="272"/>
        <end position="291"/>
    </location>
</feature>
<keyword evidence="4" id="KW-1003">Cell membrane</keyword>
<dbReference type="GO" id="GO:0008324">
    <property type="term" value="F:monoatomic cation transmembrane transporter activity"/>
    <property type="evidence" value="ECO:0007669"/>
    <property type="project" value="InterPro"/>
</dbReference>
<comment type="subcellular location">
    <subcellularLocation>
        <location evidence="1">Cell membrane</location>
        <topology evidence="1">Multi-pass membrane protein</topology>
    </subcellularLocation>
</comment>
<dbReference type="GO" id="GO:0030001">
    <property type="term" value="P:metal ion transport"/>
    <property type="evidence" value="ECO:0007669"/>
    <property type="project" value="UniProtKB-ARBA"/>
</dbReference>
<gene>
    <name evidence="10" type="ORF">SAMN04488056_1048</name>
</gene>
<sequence length="487" mass="52757">MTAILYYLSILLGALGGLMLPTALVALSAGDTELAEGFLLTSGLTGFLSGGVYFALRGQEREMLNQQTFLLCVLAWLGLPVAGAFPFVLTGQMEWVDAFFEAASGISTTGATILQTLESVPKAIIFWRAILQWFGGFLTLLSFLLILAPSGVGVIRDTYSKFMEQSLGDEIGWTFNVLRQVGSAYGLVTLTLVVLLVVAGIPPFDSTCIAFSTISTGGFLPVDGAIGEHYNNRMAEFIIAMGMMAGASSIVWHRMAVRNKLRFLVEHRESYILFILMFGAGLVYSITLFQLAGGASVLAPGAALRQGFFAAISLISTTGFELRHADVTVFPGLLVISLAMMGATSFSTAGGLKIYRMFALFMQLVSEVSRLFHPNKIRKGWIGHAKPTIQFMNGVWTSLLLSIILIAIVSGVVTTSTGYLEGGLIATISSFANIGPLYSTSWAQTADWPRYYEMTPLVKYVLAGTMLIGRMEIVVLLGALNFKFWYR</sequence>
<comment type="similarity">
    <text evidence="2">Belongs to the TrkH potassium transport family.</text>
</comment>
<evidence type="ECO:0000256" key="5">
    <source>
        <dbReference type="ARBA" id="ARBA00022692"/>
    </source>
</evidence>
<dbReference type="OrthoDB" id="8478125at2"/>
<dbReference type="InterPro" id="IPR003445">
    <property type="entry name" value="Cat_transpt"/>
</dbReference>
<feature type="transmembrane region" description="Helical" evidence="9">
    <location>
        <begin position="68"/>
        <end position="89"/>
    </location>
</feature>
<feature type="transmembrane region" description="Helical" evidence="9">
    <location>
        <begin position="394"/>
        <end position="413"/>
    </location>
</feature>
<evidence type="ECO:0000313" key="11">
    <source>
        <dbReference type="Proteomes" id="UP000199236"/>
    </source>
</evidence>
<evidence type="ECO:0000256" key="6">
    <source>
        <dbReference type="ARBA" id="ARBA00022989"/>
    </source>
</evidence>
<dbReference type="STRING" id="655353.SAMN04488056_1048"/>
<evidence type="ECO:0000256" key="4">
    <source>
        <dbReference type="ARBA" id="ARBA00022475"/>
    </source>
</evidence>
<evidence type="ECO:0000256" key="9">
    <source>
        <dbReference type="SAM" id="Phobius"/>
    </source>
</evidence>
<evidence type="ECO:0000256" key="1">
    <source>
        <dbReference type="ARBA" id="ARBA00004651"/>
    </source>
</evidence>
<dbReference type="Proteomes" id="UP000199236">
    <property type="component" value="Unassembled WGS sequence"/>
</dbReference>
<accession>A0A1I5FFS6</accession>
<feature type="transmembrane region" description="Helical" evidence="9">
    <location>
        <begin position="460"/>
        <end position="482"/>
    </location>
</feature>
<evidence type="ECO:0000313" key="10">
    <source>
        <dbReference type="EMBL" id="SFO22584.1"/>
    </source>
</evidence>
<proteinExistence type="inferred from homology"/>
<dbReference type="PANTHER" id="PTHR32024:SF2">
    <property type="entry name" value="TRK SYSTEM POTASSIUM UPTAKE PROTEIN TRKG-RELATED"/>
    <property type="match status" value="1"/>
</dbReference>
<dbReference type="Pfam" id="PF02386">
    <property type="entry name" value="TrkH"/>
    <property type="match status" value="1"/>
</dbReference>
<dbReference type="GO" id="GO:0005886">
    <property type="term" value="C:plasma membrane"/>
    <property type="evidence" value="ECO:0007669"/>
    <property type="project" value="UniProtKB-SubCell"/>
</dbReference>
<dbReference type="AlphaFoldDB" id="A0A1I5FFS6"/>
<keyword evidence="5 9" id="KW-0812">Transmembrane</keyword>
<protein>
    <submittedName>
        <fullName evidence="10">Trk system potassium uptake protein TrkH</fullName>
    </submittedName>
</protein>
<feature type="transmembrane region" description="Helical" evidence="9">
    <location>
        <begin position="297"/>
        <end position="315"/>
    </location>
</feature>
<keyword evidence="6 9" id="KW-1133">Transmembrane helix</keyword>
<name>A0A1I5FFS6_9HYPH</name>
<feature type="transmembrane region" description="Helical" evidence="9">
    <location>
        <begin position="38"/>
        <end position="56"/>
    </location>
</feature>
<evidence type="ECO:0000256" key="3">
    <source>
        <dbReference type="ARBA" id="ARBA00022448"/>
    </source>
</evidence>
<keyword evidence="7" id="KW-0406">Ion transport</keyword>
<dbReference type="RefSeq" id="WP_090071367.1">
    <property type="nucleotide sequence ID" value="NZ_FOVR01000004.1"/>
</dbReference>
<feature type="transmembrane region" description="Helical" evidence="9">
    <location>
        <begin position="327"/>
        <end position="348"/>
    </location>
</feature>
<keyword evidence="8 9" id="KW-0472">Membrane</keyword>
<keyword evidence="3" id="KW-0813">Transport</keyword>
<dbReference type="EMBL" id="FOVR01000004">
    <property type="protein sequence ID" value="SFO22584.1"/>
    <property type="molecule type" value="Genomic_DNA"/>
</dbReference>
<feature type="transmembrane region" description="Helical" evidence="9">
    <location>
        <begin position="184"/>
        <end position="204"/>
    </location>
</feature>